<dbReference type="Proteomes" id="UP000218505">
    <property type="component" value="Chromosome"/>
</dbReference>
<keyword evidence="3" id="KW-1185">Reference proteome</keyword>
<reference evidence="2" key="1">
    <citation type="submission" date="2017-09" db="EMBL/GenBank/DDBJ databases">
        <title>Complete Genome Sequence of ansamitocin-producing Bacterium Actinosynnema pretiosum X47.</title>
        <authorList>
            <person name="Cao G."/>
            <person name="Zong G."/>
            <person name="Zhong C."/>
            <person name="Fu J."/>
        </authorList>
    </citation>
    <scope>NUCLEOTIDE SEQUENCE [LARGE SCALE GENOMIC DNA]</scope>
    <source>
        <strain evidence="2">X47</strain>
    </source>
</reference>
<protein>
    <submittedName>
        <fullName evidence="2">Uncharacterized protein</fullName>
    </submittedName>
</protein>
<accession>A0A290ZBW5</accession>
<dbReference type="AlphaFoldDB" id="A0A290ZBW5"/>
<dbReference type="EMBL" id="CP023445">
    <property type="protein sequence ID" value="ATE56464.1"/>
    <property type="molecule type" value="Genomic_DNA"/>
</dbReference>
<gene>
    <name evidence="2" type="ORF">CNX65_26940</name>
</gene>
<name>A0A290ZBW5_9PSEU</name>
<feature type="compositionally biased region" description="Low complexity" evidence="1">
    <location>
        <begin position="1"/>
        <end position="18"/>
    </location>
</feature>
<organism evidence="2 3">
    <name type="scientific">Actinosynnema pretiosum</name>
    <dbReference type="NCBI Taxonomy" id="42197"/>
    <lineage>
        <taxon>Bacteria</taxon>
        <taxon>Bacillati</taxon>
        <taxon>Actinomycetota</taxon>
        <taxon>Actinomycetes</taxon>
        <taxon>Pseudonocardiales</taxon>
        <taxon>Pseudonocardiaceae</taxon>
        <taxon>Actinosynnema</taxon>
    </lineage>
</organism>
<evidence type="ECO:0000313" key="3">
    <source>
        <dbReference type="Proteomes" id="UP000218505"/>
    </source>
</evidence>
<evidence type="ECO:0000256" key="1">
    <source>
        <dbReference type="SAM" id="MobiDB-lite"/>
    </source>
</evidence>
<sequence>MALTTAPTASASPIEAAPGPGGGRFTVAQARADDGPEALLTALDGPDGKVVLDAEGAPGSQVWSVSCFPDATCSFAVPGTDRHLNVLGRPEAGNEVATTRSPLSWRVVPVDSGTVLIALRNNPRVGPAASPLDVHPTPVVLDTAGLWRLKRVEP</sequence>
<feature type="region of interest" description="Disordered" evidence="1">
    <location>
        <begin position="1"/>
        <end position="30"/>
    </location>
</feature>
<proteinExistence type="predicted"/>
<dbReference type="KEGG" id="apre:CNX65_26940"/>
<evidence type="ECO:0000313" key="2">
    <source>
        <dbReference type="EMBL" id="ATE56464.1"/>
    </source>
</evidence>